<sequence>MKRCVSTMLSAVLLIVAAANVQSEIVLHRAVEPAQIIVDVSLKKENLTLFISIPILSVAHLTAQTDYKSLTQQLRQSTSLWETPVKARCSPVNHRLFITSQPDSNDTSAIEGFFDFNCKEPEQLLTITPRLATVLPGLKVINLWVTTDHWQHKKNLVLPDGIIQLTP</sequence>
<dbReference type="Pfam" id="PF10986">
    <property type="entry name" value="ZrgA"/>
    <property type="match status" value="1"/>
</dbReference>
<organism evidence="2 3">
    <name type="scientific">Endozoicomonas euniceicola</name>
    <dbReference type="NCBI Taxonomy" id="1234143"/>
    <lineage>
        <taxon>Bacteria</taxon>
        <taxon>Pseudomonadati</taxon>
        <taxon>Pseudomonadota</taxon>
        <taxon>Gammaproteobacteria</taxon>
        <taxon>Oceanospirillales</taxon>
        <taxon>Endozoicomonadaceae</taxon>
        <taxon>Endozoicomonas</taxon>
    </lineage>
</organism>
<proteinExistence type="predicted"/>
<keyword evidence="1" id="KW-0732">Signal</keyword>
<evidence type="ECO:0000313" key="2">
    <source>
        <dbReference type="EMBL" id="UYM15727.1"/>
    </source>
</evidence>
<dbReference type="InterPro" id="IPR021253">
    <property type="entry name" value="ZrgA-like"/>
</dbReference>
<dbReference type="RefSeq" id="WP_262597896.1">
    <property type="nucleotide sequence ID" value="NZ_CP103300.1"/>
</dbReference>
<name>A0ABY6GSJ1_9GAMM</name>
<reference evidence="2" key="1">
    <citation type="submission" date="2022-10" db="EMBL/GenBank/DDBJ databases">
        <title>Completed Genome Sequence of two octocoral isolated bacterium, Endozoicomonas euniceicola EF212T and Endozoicomonas gorgoniicola PS125T.</title>
        <authorList>
            <person name="Chiou Y.-J."/>
            <person name="Chen Y.-H."/>
        </authorList>
    </citation>
    <scope>NUCLEOTIDE SEQUENCE</scope>
    <source>
        <strain evidence="2">EF212</strain>
    </source>
</reference>
<gene>
    <name evidence="2" type="ORF">NX720_23340</name>
</gene>
<evidence type="ECO:0000256" key="1">
    <source>
        <dbReference type="SAM" id="SignalP"/>
    </source>
</evidence>
<accession>A0ABY6GSJ1</accession>
<feature type="chain" id="PRO_5046289476" description="DUF2987 domain-containing protein" evidence="1">
    <location>
        <begin position="22"/>
        <end position="167"/>
    </location>
</feature>
<feature type="signal peptide" evidence="1">
    <location>
        <begin position="1"/>
        <end position="21"/>
    </location>
</feature>
<evidence type="ECO:0008006" key="4">
    <source>
        <dbReference type="Google" id="ProtNLM"/>
    </source>
</evidence>
<protein>
    <recommendedName>
        <fullName evidence="4">DUF2987 domain-containing protein</fullName>
    </recommendedName>
</protein>
<keyword evidence="3" id="KW-1185">Reference proteome</keyword>
<dbReference type="EMBL" id="CP103300">
    <property type="protein sequence ID" value="UYM15727.1"/>
    <property type="molecule type" value="Genomic_DNA"/>
</dbReference>
<dbReference type="Proteomes" id="UP001163255">
    <property type="component" value="Chromosome"/>
</dbReference>
<evidence type="ECO:0000313" key="3">
    <source>
        <dbReference type="Proteomes" id="UP001163255"/>
    </source>
</evidence>